<dbReference type="EMBL" id="CACRSP010000014">
    <property type="protein sequence ID" value="VYT17979.1"/>
    <property type="molecule type" value="Genomic_DNA"/>
</dbReference>
<proteinExistence type="predicted"/>
<accession>A0A6N2UJW6</accession>
<name>A0A6N2UJW6_9BIFI</name>
<keyword evidence="1" id="KW-0472">Membrane</keyword>
<sequence>MNIVAETVIHDVADPSHSARHAVGRDMPLTGSVPDESDYWMCLSIRYGHGATVCLLSAVALSDVGTTAGIMVSILILIPLALLGVLLVAMGLWCHGNPLDARDLSMWSMGTHIEEVGKQR</sequence>
<gene>
    <name evidence="2" type="ORF">BDLFYP24_00416</name>
</gene>
<evidence type="ECO:0000313" key="2">
    <source>
        <dbReference type="EMBL" id="VYT17979.1"/>
    </source>
</evidence>
<protein>
    <submittedName>
        <fullName evidence="2">Uncharacterized protein</fullName>
    </submittedName>
</protein>
<evidence type="ECO:0000256" key="1">
    <source>
        <dbReference type="SAM" id="Phobius"/>
    </source>
</evidence>
<reference evidence="2" key="1">
    <citation type="submission" date="2019-11" db="EMBL/GenBank/DDBJ databases">
        <authorList>
            <person name="Feng L."/>
        </authorList>
    </citation>
    <scope>NUCLEOTIDE SEQUENCE</scope>
    <source>
        <strain evidence="2">BdentiumLFYP24</strain>
    </source>
</reference>
<feature type="transmembrane region" description="Helical" evidence="1">
    <location>
        <begin position="70"/>
        <end position="94"/>
    </location>
</feature>
<dbReference type="AlphaFoldDB" id="A0A6N2UJW6"/>
<keyword evidence="1" id="KW-1133">Transmembrane helix</keyword>
<organism evidence="2">
    <name type="scientific">Bifidobacterium dentium</name>
    <dbReference type="NCBI Taxonomy" id="1689"/>
    <lineage>
        <taxon>Bacteria</taxon>
        <taxon>Bacillati</taxon>
        <taxon>Actinomycetota</taxon>
        <taxon>Actinomycetes</taxon>
        <taxon>Bifidobacteriales</taxon>
        <taxon>Bifidobacteriaceae</taxon>
        <taxon>Bifidobacterium</taxon>
    </lineage>
</organism>
<keyword evidence="1" id="KW-0812">Transmembrane</keyword>